<dbReference type="Proteomes" id="UP001448614">
    <property type="component" value="Unassembled WGS sequence"/>
</dbReference>
<gene>
    <name evidence="2" type="ORF">V3C41_01820</name>
</gene>
<dbReference type="EMBL" id="JBBMFV010000004">
    <property type="protein sequence ID" value="MEO3939804.1"/>
    <property type="molecule type" value="Genomic_DNA"/>
</dbReference>
<feature type="transmembrane region" description="Helical" evidence="1">
    <location>
        <begin position="105"/>
        <end position="123"/>
    </location>
</feature>
<keyword evidence="3" id="KW-1185">Reference proteome</keyword>
<name>A0ABV0GMS1_PAENI</name>
<feature type="transmembrane region" description="Helical" evidence="1">
    <location>
        <begin position="45"/>
        <end position="67"/>
    </location>
</feature>
<sequence length="137" mass="14233">MITHFYPAALRIITCVIAVCSAVSATLLGTAPPPDGLDVLDPADLRAIAVVLTMALGVVAPIAVLMVDSLKCLLLKAGVFAAAGFGNAMMLSPLIVVPFQGTPTLLAVISSLALTIASIVTYMESVERRNARRRANT</sequence>
<accession>A0ABV0GMS1</accession>
<feature type="transmembrane region" description="Helical" evidence="1">
    <location>
        <begin position="79"/>
        <end position="99"/>
    </location>
</feature>
<evidence type="ECO:0000256" key="1">
    <source>
        <dbReference type="SAM" id="Phobius"/>
    </source>
</evidence>
<dbReference type="RefSeq" id="WP_347781683.1">
    <property type="nucleotide sequence ID" value="NZ_JBBMFV010000004.1"/>
</dbReference>
<comment type="caution">
    <text evidence="2">The sequence shown here is derived from an EMBL/GenBank/DDBJ whole genome shotgun (WGS) entry which is preliminary data.</text>
</comment>
<keyword evidence="1" id="KW-0472">Membrane</keyword>
<reference evidence="2 3" key="1">
    <citation type="journal article" date="2024" name="Appl. Microbiol. Biotechnol.">
        <title>Biosynthetic gene clusters with biotechnological applications in novel Antarctic isolates from Actinomycetota.</title>
        <authorList>
            <person name="Bruna P."/>
            <person name="Nunez-Montero K."/>
            <person name="Contreras M.J."/>
            <person name="Leal K."/>
            <person name="Garcia M."/>
            <person name="Abanto M."/>
            <person name="Barrientos L."/>
        </authorList>
    </citation>
    <scope>NUCLEOTIDE SEQUENCE [LARGE SCALE GENOMIC DNA]</scope>
    <source>
        <strain evidence="2 3">Se16.17</strain>
    </source>
</reference>
<proteinExistence type="predicted"/>
<keyword evidence="1" id="KW-0812">Transmembrane</keyword>
<evidence type="ECO:0000313" key="3">
    <source>
        <dbReference type="Proteomes" id="UP001448614"/>
    </source>
</evidence>
<evidence type="ECO:0000313" key="2">
    <source>
        <dbReference type="EMBL" id="MEO3939804.1"/>
    </source>
</evidence>
<feature type="transmembrane region" description="Helical" evidence="1">
    <location>
        <begin position="12"/>
        <end position="33"/>
    </location>
</feature>
<protein>
    <submittedName>
        <fullName evidence="2">Uncharacterized protein</fullName>
    </submittedName>
</protein>
<organism evidence="2 3">
    <name type="scientific">Paenarthrobacter nicotinovorans</name>
    <name type="common">Arthrobacter nicotinovorans</name>
    <dbReference type="NCBI Taxonomy" id="29320"/>
    <lineage>
        <taxon>Bacteria</taxon>
        <taxon>Bacillati</taxon>
        <taxon>Actinomycetota</taxon>
        <taxon>Actinomycetes</taxon>
        <taxon>Micrococcales</taxon>
        <taxon>Micrococcaceae</taxon>
        <taxon>Paenarthrobacter</taxon>
    </lineage>
</organism>
<keyword evidence="1" id="KW-1133">Transmembrane helix</keyword>